<keyword evidence="3" id="KW-1185">Reference proteome</keyword>
<sequence length="80" mass="8664">MTFHFNQIFFLGIVIAAMVLPQEPISGAPITTQSDSPPPDCNGLKCSLGNKFCDLCCTGQGHKSGSCVKPDFYYVCQCQN</sequence>
<dbReference type="Gramene" id="ESW25192">
    <property type="protein sequence ID" value="ESW25192"/>
    <property type="gene ID" value="PHAVU_003G015200g"/>
</dbReference>
<dbReference type="Proteomes" id="UP000000226">
    <property type="component" value="Chromosome 3"/>
</dbReference>
<organism evidence="2 3">
    <name type="scientific">Phaseolus vulgaris</name>
    <name type="common">Kidney bean</name>
    <name type="synonym">French bean</name>
    <dbReference type="NCBI Taxonomy" id="3885"/>
    <lineage>
        <taxon>Eukaryota</taxon>
        <taxon>Viridiplantae</taxon>
        <taxon>Streptophyta</taxon>
        <taxon>Embryophyta</taxon>
        <taxon>Tracheophyta</taxon>
        <taxon>Spermatophyta</taxon>
        <taxon>Magnoliopsida</taxon>
        <taxon>eudicotyledons</taxon>
        <taxon>Gunneridae</taxon>
        <taxon>Pentapetalae</taxon>
        <taxon>rosids</taxon>
        <taxon>fabids</taxon>
        <taxon>Fabales</taxon>
        <taxon>Fabaceae</taxon>
        <taxon>Papilionoideae</taxon>
        <taxon>50 kb inversion clade</taxon>
        <taxon>NPAAA clade</taxon>
        <taxon>indigoferoid/millettioid clade</taxon>
        <taxon>Phaseoleae</taxon>
        <taxon>Phaseolus</taxon>
    </lineage>
</organism>
<feature type="signal peptide" evidence="1">
    <location>
        <begin position="1"/>
        <end position="27"/>
    </location>
</feature>
<dbReference type="AlphaFoldDB" id="V7C4V6"/>
<evidence type="ECO:0000313" key="2">
    <source>
        <dbReference type="EMBL" id="ESW25192.1"/>
    </source>
</evidence>
<dbReference type="OrthoDB" id="283575at2759"/>
<dbReference type="EMBL" id="CM002290">
    <property type="protein sequence ID" value="ESW25192.1"/>
    <property type="molecule type" value="Genomic_DNA"/>
</dbReference>
<name>V7C4V6_PHAVU</name>
<proteinExistence type="predicted"/>
<evidence type="ECO:0000313" key="3">
    <source>
        <dbReference type="Proteomes" id="UP000000226"/>
    </source>
</evidence>
<reference evidence="3" key="1">
    <citation type="journal article" date="2014" name="Nat. Genet.">
        <title>A reference genome for common bean and genome-wide analysis of dual domestications.</title>
        <authorList>
            <person name="Schmutz J."/>
            <person name="McClean P.E."/>
            <person name="Mamidi S."/>
            <person name="Wu G.A."/>
            <person name="Cannon S.B."/>
            <person name="Grimwood J."/>
            <person name="Jenkins J."/>
            <person name="Shu S."/>
            <person name="Song Q."/>
            <person name="Chavarro C."/>
            <person name="Torres-Torres M."/>
            <person name="Geffroy V."/>
            <person name="Moghaddam S.M."/>
            <person name="Gao D."/>
            <person name="Abernathy B."/>
            <person name="Barry K."/>
            <person name="Blair M."/>
            <person name="Brick M.A."/>
            <person name="Chovatia M."/>
            <person name="Gepts P."/>
            <person name="Goodstein D.M."/>
            <person name="Gonzales M."/>
            <person name="Hellsten U."/>
            <person name="Hyten D.L."/>
            <person name="Jia G."/>
            <person name="Kelly J.D."/>
            <person name="Kudrna D."/>
            <person name="Lee R."/>
            <person name="Richard M.M."/>
            <person name="Miklas P.N."/>
            <person name="Osorno J.M."/>
            <person name="Rodrigues J."/>
            <person name="Thareau V."/>
            <person name="Urrea C.A."/>
            <person name="Wang M."/>
            <person name="Yu Y."/>
            <person name="Zhang M."/>
            <person name="Wing R.A."/>
            <person name="Cregan P.B."/>
            <person name="Rokhsar D.S."/>
            <person name="Jackson S.A."/>
        </authorList>
    </citation>
    <scope>NUCLEOTIDE SEQUENCE [LARGE SCALE GENOMIC DNA]</scope>
    <source>
        <strain evidence="3">cv. G19833</strain>
    </source>
</reference>
<evidence type="ECO:0000256" key="1">
    <source>
        <dbReference type="SAM" id="SignalP"/>
    </source>
</evidence>
<feature type="chain" id="PRO_5004755255" evidence="1">
    <location>
        <begin position="28"/>
        <end position="80"/>
    </location>
</feature>
<accession>V7C4V6</accession>
<gene>
    <name evidence="2" type="ORF">PHAVU_003G015200g</name>
</gene>
<keyword evidence="1" id="KW-0732">Signal</keyword>
<protein>
    <submittedName>
        <fullName evidence="2">Uncharacterized protein</fullName>
    </submittedName>
</protein>
<dbReference type="SMR" id="V7C4V6"/>